<proteinExistence type="predicted"/>
<keyword evidence="4" id="KW-1185">Reference proteome</keyword>
<dbReference type="Proteomes" id="UP000334019">
    <property type="component" value="Chromosome"/>
</dbReference>
<name>A0A5Q2RCK2_9ACTN</name>
<feature type="region of interest" description="Disordered" evidence="1">
    <location>
        <begin position="454"/>
        <end position="479"/>
    </location>
</feature>
<evidence type="ECO:0000313" key="4">
    <source>
        <dbReference type="Proteomes" id="UP000334019"/>
    </source>
</evidence>
<protein>
    <submittedName>
        <fullName evidence="3">DUF222 domain-containing protein</fullName>
    </submittedName>
</protein>
<dbReference type="Pfam" id="PF02720">
    <property type="entry name" value="DUF222"/>
    <property type="match status" value="1"/>
</dbReference>
<evidence type="ECO:0000313" key="3">
    <source>
        <dbReference type="EMBL" id="QGG94578.1"/>
    </source>
</evidence>
<accession>A0A5Q2RCK2</accession>
<sequence>MGCRWSGRCLPRPVRSPRSPASVPACDGDGGGAAVVLLDVGEVDVGPVDPGVALSALARAVDLLAAVDLDALDACSEMGLVRDLEVLRRRLDATTDQLAGHLDRSQAYVVDGLASAAVAVRHLGRLPHAEARARVQCARVLRDLPALAAAYRAGDVPTAHVRAVARVARNPRVVDLLPLVEDVIVEMARSEGHDGFCRWLREWERLVDVDGTEQDAETTHARRNGSVVENFDGGFTLTGGFGNLQGAAIAETFERFARAELLADWAEARARLGDAATDADLARTAAQRGADALAAIFARAASTVGRAVPLVNIIVDLHTLETALTGTDEPAEAPQVPRATGPRVCRTVSGVPLAPSDVVAAALAGQVRRVVIDADSNVIDLGRRRRFFTGSAREAAELTNTLAHPDGLRCIWNGCHRQRGLQIDHTVDASRGGPTDQANAAVLCDTHNRLKNHGWHPTRAPDGTWTIHRPDGTPTTPPA</sequence>
<dbReference type="InterPro" id="IPR003870">
    <property type="entry name" value="DUF222"/>
</dbReference>
<reference evidence="3 4" key="1">
    <citation type="submission" date="2019-11" db="EMBL/GenBank/DDBJ databases">
        <authorList>
            <person name="He Y."/>
        </authorList>
    </citation>
    <scope>NUCLEOTIDE SEQUENCE [LARGE SCALE GENOMIC DNA]</scope>
    <source>
        <strain evidence="3 4">SCSIO 58843</strain>
    </source>
</reference>
<dbReference type="KEGG" id="atq:GH723_05345"/>
<feature type="domain" description="DUF222" evidence="2">
    <location>
        <begin position="81"/>
        <end position="389"/>
    </location>
</feature>
<dbReference type="Gene3D" id="1.10.30.50">
    <property type="match status" value="1"/>
</dbReference>
<dbReference type="AlphaFoldDB" id="A0A5Q2RCK2"/>
<gene>
    <name evidence="3" type="ORF">GH723_05345</name>
</gene>
<evidence type="ECO:0000256" key="1">
    <source>
        <dbReference type="SAM" id="MobiDB-lite"/>
    </source>
</evidence>
<evidence type="ECO:0000259" key="2">
    <source>
        <dbReference type="Pfam" id="PF02720"/>
    </source>
</evidence>
<dbReference type="EMBL" id="CP045851">
    <property type="protein sequence ID" value="QGG94578.1"/>
    <property type="molecule type" value="Genomic_DNA"/>
</dbReference>
<organism evidence="3 4">
    <name type="scientific">Actinomarinicola tropica</name>
    <dbReference type="NCBI Taxonomy" id="2789776"/>
    <lineage>
        <taxon>Bacteria</taxon>
        <taxon>Bacillati</taxon>
        <taxon>Actinomycetota</taxon>
        <taxon>Acidimicrobiia</taxon>
        <taxon>Acidimicrobiales</taxon>
        <taxon>Iamiaceae</taxon>
        <taxon>Actinomarinicola</taxon>
    </lineage>
</organism>